<dbReference type="EMBL" id="CAXKWB010072168">
    <property type="protein sequence ID" value="CAL4195985.1"/>
    <property type="molecule type" value="Genomic_DNA"/>
</dbReference>
<sequence>RCTMHQNMHTLVVCFILVHCIAGVCSRSSSSSSSVDGRVLNPLAKYDYERKTYTGWQVVRVIAPSQNSLRKQLMPNLKKETDIKVLNVLPNNGGGYSVDLLVKPNVSTTTILPEEFQADLTGQRNDLNFPGWTRLLDNLGQAIERQAVDNEKEEFGWKGFYRYNMIQDFLKSLAQNYSSVNLVNIGSSLNNRTIDAVIISDSPKKVLRKFNKLFRKDKTEKRRNER</sequence>
<organism evidence="2 3">
    <name type="scientific">Meganyctiphanes norvegica</name>
    <name type="common">Northern krill</name>
    <name type="synonym">Thysanopoda norvegica</name>
    <dbReference type="NCBI Taxonomy" id="48144"/>
    <lineage>
        <taxon>Eukaryota</taxon>
        <taxon>Metazoa</taxon>
        <taxon>Ecdysozoa</taxon>
        <taxon>Arthropoda</taxon>
        <taxon>Crustacea</taxon>
        <taxon>Multicrustacea</taxon>
        <taxon>Malacostraca</taxon>
        <taxon>Eumalacostraca</taxon>
        <taxon>Eucarida</taxon>
        <taxon>Euphausiacea</taxon>
        <taxon>Euphausiidae</taxon>
        <taxon>Meganyctiphanes</taxon>
    </lineage>
</organism>
<feature type="chain" id="PRO_5043977019" evidence="1">
    <location>
        <begin position="27"/>
        <end position="226"/>
    </location>
</feature>
<evidence type="ECO:0000313" key="3">
    <source>
        <dbReference type="Proteomes" id="UP001497623"/>
    </source>
</evidence>
<evidence type="ECO:0000313" key="2">
    <source>
        <dbReference type="EMBL" id="CAL4195985.1"/>
    </source>
</evidence>
<proteinExistence type="predicted"/>
<feature type="non-terminal residue" evidence="2">
    <location>
        <position position="1"/>
    </location>
</feature>
<dbReference type="AlphaFoldDB" id="A0AAV2SLI7"/>
<feature type="non-terminal residue" evidence="2">
    <location>
        <position position="226"/>
    </location>
</feature>
<dbReference type="Proteomes" id="UP001497623">
    <property type="component" value="Unassembled WGS sequence"/>
</dbReference>
<dbReference type="SUPFAM" id="SSF53187">
    <property type="entry name" value="Zn-dependent exopeptidases"/>
    <property type="match status" value="1"/>
</dbReference>
<comment type="caution">
    <text evidence="2">The sequence shown here is derived from an EMBL/GenBank/DDBJ whole genome shotgun (WGS) entry which is preliminary data.</text>
</comment>
<keyword evidence="1" id="KW-0732">Signal</keyword>
<reference evidence="2 3" key="1">
    <citation type="submission" date="2024-05" db="EMBL/GenBank/DDBJ databases">
        <authorList>
            <person name="Wallberg A."/>
        </authorList>
    </citation>
    <scope>NUCLEOTIDE SEQUENCE [LARGE SCALE GENOMIC DNA]</scope>
</reference>
<accession>A0AAV2SLI7</accession>
<gene>
    <name evidence="2" type="ORF">MNOR_LOCUS37105</name>
</gene>
<dbReference type="Gene3D" id="3.40.630.10">
    <property type="entry name" value="Zn peptidases"/>
    <property type="match status" value="1"/>
</dbReference>
<name>A0AAV2SLI7_MEGNR</name>
<protein>
    <submittedName>
        <fullName evidence="2">Uncharacterized protein</fullName>
    </submittedName>
</protein>
<feature type="signal peptide" evidence="1">
    <location>
        <begin position="1"/>
        <end position="26"/>
    </location>
</feature>
<evidence type="ECO:0000256" key="1">
    <source>
        <dbReference type="SAM" id="SignalP"/>
    </source>
</evidence>
<keyword evidence="3" id="KW-1185">Reference proteome</keyword>